<dbReference type="RefSeq" id="WP_323247853.1">
    <property type="nucleotide sequence ID" value="NZ_JAYFUL010000007.1"/>
</dbReference>
<protein>
    <submittedName>
        <fullName evidence="1">Two-component regulator propeller domain-containing protein</fullName>
    </submittedName>
</protein>
<gene>
    <name evidence="1" type="ORF">VB264_06700</name>
</gene>
<dbReference type="Pfam" id="PF07494">
    <property type="entry name" value="Reg_prop"/>
    <property type="match status" value="4"/>
</dbReference>
<organism evidence="1 2">
    <name type="scientific">Arcicella aquatica</name>
    <dbReference type="NCBI Taxonomy" id="217141"/>
    <lineage>
        <taxon>Bacteria</taxon>
        <taxon>Pseudomonadati</taxon>
        <taxon>Bacteroidota</taxon>
        <taxon>Cytophagia</taxon>
        <taxon>Cytophagales</taxon>
        <taxon>Flectobacillaceae</taxon>
        <taxon>Arcicella</taxon>
    </lineage>
</organism>
<dbReference type="Gene3D" id="2.130.10.10">
    <property type="entry name" value="YVTN repeat-like/Quinoprotein amine dehydrogenase"/>
    <property type="match status" value="4"/>
</dbReference>
<keyword evidence="2" id="KW-1185">Reference proteome</keyword>
<dbReference type="InterPro" id="IPR011110">
    <property type="entry name" value="Reg_prop"/>
</dbReference>
<dbReference type="InterPro" id="IPR015943">
    <property type="entry name" value="WD40/YVTN_repeat-like_dom_sf"/>
</dbReference>
<name>A0ABU5QK81_9BACT</name>
<comment type="caution">
    <text evidence="1">The sequence shown here is derived from an EMBL/GenBank/DDBJ whole genome shotgun (WGS) entry which is preliminary data.</text>
</comment>
<proteinExistence type="predicted"/>
<dbReference type="EMBL" id="JAYFUL010000007">
    <property type="protein sequence ID" value="MEA5257463.1"/>
    <property type="molecule type" value="Genomic_DNA"/>
</dbReference>
<evidence type="ECO:0000313" key="1">
    <source>
        <dbReference type="EMBL" id="MEA5257463.1"/>
    </source>
</evidence>
<accession>A0ABU5QK81</accession>
<reference evidence="1 2" key="1">
    <citation type="submission" date="2023-12" db="EMBL/GenBank/DDBJ databases">
        <title>Novel species of the genus Arcicella isolated from rivers.</title>
        <authorList>
            <person name="Lu H."/>
        </authorList>
    </citation>
    <scope>NUCLEOTIDE SEQUENCE [LARGE SCALE GENOMIC DNA]</scope>
    <source>
        <strain evidence="1 2">LMG 21963</strain>
    </source>
</reference>
<sequence length="351" mass="39773">MKYIHIYALMLISVFYASCGQKQNEPHKDNINYDIKDTVTTYGPNRMVRNVKQDRNGTILIAASFAGVFRYDGKSFTNLASKIGSRRYWNVLEDRHGNLWVATSDSGVYHYNPKRESFQHFTTREGLVNNGVLSIYEDRAGNIWFGTGGGASRYDGKSFQNFTTKDGLSNNGIHTILEDRTGKLWLGTGGDACFYDGKAFTVFRNKDGKAFYNVWSIIEDRKGNIWFGASIIEDKKGDTLVISNSLWRYDGNSFTKVTKRSASAIIEDKKGNIWTTGPVNPNGVGDWTLSRYDQKSLYNKNPAVTEIMSLNKMLCGILEANDGSIWFGSMNGVYRYDGKTITDFRRKEYQQ</sequence>
<dbReference type="SUPFAM" id="SSF63829">
    <property type="entry name" value="Calcium-dependent phosphotriesterase"/>
    <property type="match status" value="1"/>
</dbReference>
<dbReference type="Proteomes" id="UP001304671">
    <property type="component" value="Unassembled WGS sequence"/>
</dbReference>
<evidence type="ECO:0000313" key="2">
    <source>
        <dbReference type="Proteomes" id="UP001304671"/>
    </source>
</evidence>